<proteinExistence type="predicted"/>
<protein>
    <recommendedName>
        <fullName evidence="1">YbaK/aminoacyl-tRNA synthetase-associated domain-containing protein</fullName>
    </recommendedName>
</protein>
<dbReference type="GO" id="GO:0002161">
    <property type="term" value="F:aminoacyl-tRNA deacylase activity"/>
    <property type="evidence" value="ECO:0007669"/>
    <property type="project" value="InterPro"/>
</dbReference>
<dbReference type="EMBL" id="BMDX01000014">
    <property type="protein sequence ID" value="GGA82948.1"/>
    <property type="molecule type" value="Genomic_DNA"/>
</dbReference>
<sequence length="165" mass="18049">MTPIGSQIIALLAQHQIKYQQQSHSAASTCEQSAEQRQLPMALGGKSLLFRSRYTANSFHQGDFAMIVVPADQQVDSQKVRRFLGCQKLRFASSAELMAIAGVEKGALPPFGSGLIDVPMYLDEALKSNQTIAFNCGVTTESIIMAMSDYLSLVPAVWGQFCRDE</sequence>
<dbReference type="InterPro" id="IPR007214">
    <property type="entry name" value="YbaK/aa-tRNA-synth-assoc-dom"/>
</dbReference>
<dbReference type="SUPFAM" id="SSF55826">
    <property type="entry name" value="YbaK/ProRS associated domain"/>
    <property type="match status" value="1"/>
</dbReference>
<comment type="caution">
    <text evidence="2">The sequence shown here is derived from an EMBL/GenBank/DDBJ whole genome shotgun (WGS) entry which is preliminary data.</text>
</comment>
<accession>A0A8J2U6T4</accession>
<evidence type="ECO:0000313" key="2">
    <source>
        <dbReference type="EMBL" id="GGA82948.1"/>
    </source>
</evidence>
<dbReference type="RefSeq" id="WP_087506260.1">
    <property type="nucleotide sequence ID" value="NZ_BMDX01000014.1"/>
</dbReference>
<keyword evidence="3" id="KW-1185">Reference proteome</keyword>
<dbReference type="Proteomes" id="UP000619743">
    <property type="component" value="Unassembled WGS sequence"/>
</dbReference>
<dbReference type="Gene3D" id="3.90.960.10">
    <property type="entry name" value="YbaK/aminoacyl-tRNA synthetase-associated domain"/>
    <property type="match status" value="1"/>
</dbReference>
<dbReference type="AlphaFoldDB" id="A0A8J2U6T4"/>
<dbReference type="PANTHER" id="PTHR30411">
    <property type="entry name" value="CYTOPLASMIC PROTEIN"/>
    <property type="match status" value="1"/>
</dbReference>
<dbReference type="InterPro" id="IPR036754">
    <property type="entry name" value="YbaK/aa-tRNA-synt-asso_dom_sf"/>
</dbReference>
<dbReference type="PANTHER" id="PTHR30411:SF9">
    <property type="entry name" value="MULTIFUNCTIONAL SER_THR-TRNA DEACYLASE PROXP-Y"/>
    <property type="match status" value="1"/>
</dbReference>
<reference evidence="3" key="1">
    <citation type="journal article" date="2019" name="Int. J. Syst. Evol. Microbiol.">
        <title>The Global Catalogue of Microorganisms (GCM) 10K type strain sequencing project: providing services to taxonomists for standard genome sequencing and annotation.</title>
        <authorList>
            <consortium name="The Broad Institute Genomics Platform"/>
            <consortium name="The Broad Institute Genome Sequencing Center for Infectious Disease"/>
            <person name="Wu L."/>
            <person name="Ma J."/>
        </authorList>
    </citation>
    <scope>NUCLEOTIDE SEQUENCE [LARGE SCALE GENOMIC DNA]</scope>
    <source>
        <strain evidence="3">CGMCC 1.10130</strain>
    </source>
</reference>
<organism evidence="2 3">
    <name type="scientific">Neiella marina</name>
    <dbReference type="NCBI Taxonomy" id="508461"/>
    <lineage>
        <taxon>Bacteria</taxon>
        <taxon>Pseudomonadati</taxon>
        <taxon>Pseudomonadota</taxon>
        <taxon>Gammaproteobacteria</taxon>
        <taxon>Alteromonadales</taxon>
        <taxon>Echinimonadaceae</taxon>
        <taxon>Neiella</taxon>
    </lineage>
</organism>
<name>A0A8J2U6T4_9GAMM</name>
<evidence type="ECO:0000313" key="3">
    <source>
        <dbReference type="Proteomes" id="UP000619743"/>
    </source>
</evidence>
<feature type="domain" description="YbaK/aminoacyl-tRNA synthetase-associated" evidence="1">
    <location>
        <begin position="24"/>
        <end position="151"/>
    </location>
</feature>
<gene>
    <name evidence="2" type="ORF">GCM10011369_26190</name>
</gene>
<dbReference type="OrthoDB" id="9786549at2"/>
<evidence type="ECO:0000259" key="1">
    <source>
        <dbReference type="Pfam" id="PF04073"/>
    </source>
</evidence>
<dbReference type="Pfam" id="PF04073">
    <property type="entry name" value="tRNA_edit"/>
    <property type="match status" value="1"/>
</dbReference>